<dbReference type="GO" id="GO:0043565">
    <property type="term" value="F:sequence-specific DNA binding"/>
    <property type="evidence" value="ECO:0007669"/>
    <property type="project" value="InterPro"/>
</dbReference>
<dbReference type="InterPro" id="IPR003657">
    <property type="entry name" value="WRKY_dom"/>
</dbReference>
<dbReference type="AlphaFoldDB" id="A0A3L6Q2S1"/>
<dbReference type="PROSITE" id="PS50811">
    <property type="entry name" value="WRKY"/>
    <property type="match status" value="1"/>
</dbReference>
<keyword evidence="3" id="KW-0238">DNA-binding</keyword>
<feature type="compositionally biased region" description="Basic residues" evidence="6">
    <location>
        <begin position="46"/>
        <end position="55"/>
    </location>
</feature>
<dbReference type="STRING" id="4540.A0A3L6Q2S1"/>
<dbReference type="PANTHER" id="PTHR31282">
    <property type="entry name" value="WRKY TRANSCRIPTION FACTOR 21-RELATED"/>
    <property type="match status" value="1"/>
</dbReference>
<dbReference type="EMBL" id="PQIB02000014">
    <property type="protein sequence ID" value="RLM69139.1"/>
    <property type="molecule type" value="Genomic_DNA"/>
</dbReference>
<keyword evidence="5" id="KW-0539">Nucleus</keyword>
<proteinExistence type="predicted"/>
<dbReference type="InterPro" id="IPR036576">
    <property type="entry name" value="WRKY_dom_sf"/>
</dbReference>
<organism evidence="8 9">
    <name type="scientific">Panicum miliaceum</name>
    <name type="common">Proso millet</name>
    <name type="synonym">Broomcorn millet</name>
    <dbReference type="NCBI Taxonomy" id="4540"/>
    <lineage>
        <taxon>Eukaryota</taxon>
        <taxon>Viridiplantae</taxon>
        <taxon>Streptophyta</taxon>
        <taxon>Embryophyta</taxon>
        <taxon>Tracheophyta</taxon>
        <taxon>Spermatophyta</taxon>
        <taxon>Magnoliopsida</taxon>
        <taxon>Liliopsida</taxon>
        <taxon>Poales</taxon>
        <taxon>Poaceae</taxon>
        <taxon>PACMAD clade</taxon>
        <taxon>Panicoideae</taxon>
        <taxon>Panicodae</taxon>
        <taxon>Paniceae</taxon>
        <taxon>Panicinae</taxon>
        <taxon>Panicum</taxon>
        <taxon>Panicum sect. Panicum</taxon>
    </lineage>
</organism>
<dbReference type="GO" id="GO:0003700">
    <property type="term" value="F:DNA-binding transcription factor activity"/>
    <property type="evidence" value="ECO:0007669"/>
    <property type="project" value="InterPro"/>
</dbReference>
<evidence type="ECO:0000256" key="4">
    <source>
        <dbReference type="ARBA" id="ARBA00023163"/>
    </source>
</evidence>
<dbReference type="InterPro" id="IPR044810">
    <property type="entry name" value="WRKY_plant"/>
</dbReference>
<keyword evidence="2" id="KW-0805">Transcription regulation</keyword>
<keyword evidence="4" id="KW-0804">Transcription</keyword>
<dbReference type="Pfam" id="PF03106">
    <property type="entry name" value="WRKY"/>
    <property type="match status" value="1"/>
</dbReference>
<keyword evidence="9" id="KW-1185">Reference proteome</keyword>
<comment type="subcellular location">
    <subcellularLocation>
        <location evidence="1">Nucleus</location>
    </subcellularLocation>
</comment>
<name>A0A3L6Q2S1_PANMI</name>
<feature type="region of interest" description="Disordered" evidence="6">
    <location>
        <begin position="1"/>
        <end position="106"/>
    </location>
</feature>
<feature type="compositionally biased region" description="Low complexity" evidence="6">
    <location>
        <begin position="91"/>
        <end position="101"/>
    </location>
</feature>
<evidence type="ECO:0000256" key="5">
    <source>
        <dbReference type="ARBA" id="ARBA00023242"/>
    </source>
</evidence>
<protein>
    <submittedName>
        <fullName evidence="8">WRKY transcription factor 58</fullName>
    </submittedName>
</protein>
<evidence type="ECO:0000256" key="1">
    <source>
        <dbReference type="ARBA" id="ARBA00004123"/>
    </source>
</evidence>
<feature type="compositionally biased region" description="Basic residues" evidence="6">
    <location>
        <begin position="76"/>
        <end position="90"/>
    </location>
</feature>
<feature type="domain" description="WRKY" evidence="7">
    <location>
        <begin position="100"/>
        <end position="171"/>
    </location>
</feature>
<dbReference type="OrthoDB" id="694152at2759"/>
<accession>A0A3L6Q2S1</accession>
<evidence type="ECO:0000256" key="3">
    <source>
        <dbReference type="ARBA" id="ARBA00023125"/>
    </source>
</evidence>
<evidence type="ECO:0000313" key="8">
    <source>
        <dbReference type="EMBL" id="RLM69139.1"/>
    </source>
</evidence>
<dbReference type="Gene3D" id="2.20.25.80">
    <property type="entry name" value="WRKY domain"/>
    <property type="match status" value="1"/>
</dbReference>
<evidence type="ECO:0000256" key="6">
    <source>
        <dbReference type="SAM" id="MobiDB-lite"/>
    </source>
</evidence>
<dbReference type="GO" id="GO:0005634">
    <property type="term" value="C:nucleus"/>
    <property type="evidence" value="ECO:0007669"/>
    <property type="project" value="UniProtKB-SubCell"/>
</dbReference>
<feature type="region of interest" description="Disordered" evidence="6">
    <location>
        <begin position="192"/>
        <end position="216"/>
    </location>
</feature>
<feature type="compositionally biased region" description="Low complexity" evidence="6">
    <location>
        <begin position="207"/>
        <end position="216"/>
    </location>
</feature>
<evidence type="ECO:0000259" key="7">
    <source>
        <dbReference type="PROSITE" id="PS50811"/>
    </source>
</evidence>
<dbReference type="SUPFAM" id="SSF118290">
    <property type="entry name" value="WRKY DNA-binding domain"/>
    <property type="match status" value="1"/>
</dbReference>
<sequence>MTLGLQGDDELLAQLLPSPTTTTTPVDHYQQSGGTGEPPASSCDGRRRRPRGSKRGRPEDDDSKSSSYNGEEPPRHHSCKTRRKKQRQKKMSTTTTTTTSSLVPDFDGYQWRKYGQKQIEGAMYARSYYRCTRSAEQGCPAKRTVQRNDDDGPAPKYYTVVYMGEHTCTANDSMEAPVILETTAAAVAATCSTSKRPQSHDDTAPPTTSDGSCSSTSTITTTGIIIDESPATSDITWSSCGGSGDYVVDDYCGLFGAHDSWALAPAAVSSLQEIMEDFTGPIRSPVHIAAADGWTVDHQFMLQLANEPVSHFSF</sequence>
<evidence type="ECO:0000313" key="9">
    <source>
        <dbReference type="Proteomes" id="UP000275267"/>
    </source>
</evidence>
<dbReference type="Proteomes" id="UP000275267">
    <property type="component" value="Unassembled WGS sequence"/>
</dbReference>
<comment type="caution">
    <text evidence="8">The sequence shown here is derived from an EMBL/GenBank/DDBJ whole genome shotgun (WGS) entry which is preliminary data.</text>
</comment>
<reference evidence="9" key="1">
    <citation type="journal article" date="2019" name="Nat. Commun.">
        <title>The genome of broomcorn millet.</title>
        <authorList>
            <person name="Zou C."/>
            <person name="Miki D."/>
            <person name="Li D."/>
            <person name="Tang Q."/>
            <person name="Xiao L."/>
            <person name="Rajput S."/>
            <person name="Deng P."/>
            <person name="Jia W."/>
            <person name="Huang R."/>
            <person name="Zhang M."/>
            <person name="Sun Y."/>
            <person name="Hu J."/>
            <person name="Fu X."/>
            <person name="Schnable P.S."/>
            <person name="Li F."/>
            <person name="Zhang H."/>
            <person name="Feng B."/>
            <person name="Zhu X."/>
            <person name="Liu R."/>
            <person name="Schnable J.C."/>
            <person name="Zhu J.-K."/>
            <person name="Zhang H."/>
        </authorList>
    </citation>
    <scope>NUCLEOTIDE SEQUENCE [LARGE SCALE GENOMIC DNA]</scope>
</reference>
<gene>
    <name evidence="8" type="ORF">C2845_PM17G00280</name>
</gene>
<dbReference type="SMART" id="SM00774">
    <property type="entry name" value="WRKY"/>
    <property type="match status" value="1"/>
</dbReference>
<evidence type="ECO:0000256" key="2">
    <source>
        <dbReference type="ARBA" id="ARBA00023015"/>
    </source>
</evidence>